<reference evidence="1" key="1">
    <citation type="submission" date="2023-07" db="EMBL/GenBank/DDBJ databases">
        <title>draft genome sequence of fig (Ficus carica).</title>
        <authorList>
            <person name="Takahashi T."/>
            <person name="Nishimura K."/>
        </authorList>
    </citation>
    <scope>NUCLEOTIDE SEQUENCE</scope>
</reference>
<proteinExistence type="predicted"/>
<gene>
    <name evidence="1" type="ORF">TIFTF001_028849</name>
</gene>
<dbReference type="AlphaFoldDB" id="A0AA88DR34"/>
<comment type="caution">
    <text evidence="1">The sequence shown here is derived from an EMBL/GenBank/DDBJ whole genome shotgun (WGS) entry which is preliminary data.</text>
</comment>
<organism evidence="1 2">
    <name type="scientific">Ficus carica</name>
    <name type="common">Common fig</name>
    <dbReference type="NCBI Taxonomy" id="3494"/>
    <lineage>
        <taxon>Eukaryota</taxon>
        <taxon>Viridiplantae</taxon>
        <taxon>Streptophyta</taxon>
        <taxon>Embryophyta</taxon>
        <taxon>Tracheophyta</taxon>
        <taxon>Spermatophyta</taxon>
        <taxon>Magnoliopsida</taxon>
        <taxon>eudicotyledons</taxon>
        <taxon>Gunneridae</taxon>
        <taxon>Pentapetalae</taxon>
        <taxon>rosids</taxon>
        <taxon>fabids</taxon>
        <taxon>Rosales</taxon>
        <taxon>Moraceae</taxon>
        <taxon>Ficeae</taxon>
        <taxon>Ficus</taxon>
    </lineage>
</organism>
<name>A0AA88DR34_FICCA</name>
<sequence length="38" mass="3973">MENKLLGTLQTLALSGGCALSVKMPAALLGGPWRRCSK</sequence>
<keyword evidence="2" id="KW-1185">Reference proteome</keyword>
<evidence type="ECO:0000313" key="2">
    <source>
        <dbReference type="Proteomes" id="UP001187192"/>
    </source>
</evidence>
<dbReference type="Proteomes" id="UP001187192">
    <property type="component" value="Unassembled WGS sequence"/>
</dbReference>
<accession>A0AA88DR34</accession>
<protein>
    <submittedName>
        <fullName evidence="1">Uncharacterized protein</fullName>
    </submittedName>
</protein>
<dbReference type="PROSITE" id="PS51257">
    <property type="entry name" value="PROKAR_LIPOPROTEIN"/>
    <property type="match status" value="1"/>
</dbReference>
<dbReference type="EMBL" id="BTGU01000091">
    <property type="protein sequence ID" value="GMN59746.1"/>
    <property type="molecule type" value="Genomic_DNA"/>
</dbReference>
<evidence type="ECO:0000313" key="1">
    <source>
        <dbReference type="EMBL" id="GMN59746.1"/>
    </source>
</evidence>